<sequence length="130" mass="14772">MVCRVCVHSPDCFCNICGNHTVKEQRNISEFVGKVYYFAYFGPKMVDKGKPWVPYNVCSVLKIKAMVSRYREDSSTFEIPYFVAKVSKFVAKIRDPDVAAAIIPYLPLQTALPNLKTHIVGKRLSMFVTV</sequence>
<name>A0A4Y2MV46_ARAVE</name>
<gene>
    <name evidence="1" type="ORF">AVEN_40083_1</name>
</gene>
<proteinExistence type="predicted"/>
<reference evidence="1 2" key="1">
    <citation type="journal article" date="2019" name="Sci. Rep.">
        <title>Orb-weaving spider Araneus ventricosus genome elucidates the spidroin gene catalogue.</title>
        <authorList>
            <person name="Kono N."/>
            <person name="Nakamura H."/>
            <person name="Ohtoshi R."/>
            <person name="Moran D.A.P."/>
            <person name="Shinohara A."/>
            <person name="Yoshida Y."/>
            <person name="Fujiwara M."/>
            <person name="Mori M."/>
            <person name="Tomita M."/>
            <person name="Arakawa K."/>
        </authorList>
    </citation>
    <scope>NUCLEOTIDE SEQUENCE [LARGE SCALE GENOMIC DNA]</scope>
</reference>
<dbReference type="EMBL" id="BGPR01008005">
    <property type="protein sequence ID" value="GBN30945.1"/>
    <property type="molecule type" value="Genomic_DNA"/>
</dbReference>
<accession>A0A4Y2MV46</accession>
<protein>
    <submittedName>
        <fullName evidence="1">Uncharacterized protein</fullName>
    </submittedName>
</protein>
<organism evidence="1 2">
    <name type="scientific">Araneus ventricosus</name>
    <name type="common">Orbweaver spider</name>
    <name type="synonym">Epeira ventricosa</name>
    <dbReference type="NCBI Taxonomy" id="182803"/>
    <lineage>
        <taxon>Eukaryota</taxon>
        <taxon>Metazoa</taxon>
        <taxon>Ecdysozoa</taxon>
        <taxon>Arthropoda</taxon>
        <taxon>Chelicerata</taxon>
        <taxon>Arachnida</taxon>
        <taxon>Araneae</taxon>
        <taxon>Araneomorphae</taxon>
        <taxon>Entelegynae</taxon>
        <taxon>Araneoidea</taxon>
        <taxon>Araneidae</taxon>
        <taxon>Araneus</taxon>
    </lineage>
</organism>
<dbReference type="Proteomes" id="UP000499080">
    <property type="component" value="Unassembled WGS sequence"/>
</dbReference>
<evidence type="ECO:0000313" key="1">
    <source>
        <dbReference type="EMBL" id="GBN30945.1"/>
    </source>
</evidence>
<evidence type="ECO:0000313" key="2">
    <source>
        <dbReference type="Proteomes" id="UP000499080"/>
    </source>
</evidence>
<keyword evidence="2" id="KW-1185">Reference proteome</keyword>
<dbReference type="AlphaFoldDB" id="A0A4Y2MV46"/>
<comment type="caution">
    <text evidence="1">The sequence shown here is derived from an EMBL/GenBank/DDBJ whole genome shotgun (WGS) entry which is preliminary data.</text>
</comment>